<evidence type="ECO:0000313" key="2">
    <source>
        <dbReference type="Proteomes" id="UP000190675"/>
    </source>
</evidence>
<name>A0A1M5TU53_9BRAD</name>
<accession>A0A1M5TU53</accession>
<reference evidence="1 2" key="1">
    <citation type="submission" date="2016-11" db="EMBL/GenBank/DDBJ databases">
        <authorList>
            <person name="Jaros S."/>
            <person name="Januszkiewicz K."/>
            <person name="Wedrychowicz H."/>
        </authorList>
    </citation>
    <scope>NUCLEOTIDE SEQUENCE [LARGE SCALE GENOMIC DNA]</scope>
    <source>
        <strain evidence="1 2">GAS242</strain>
    </source>
</reference>
<dbReference type="EMBL" id="LT670818">
    <property type="protein sequence ID" value="SHH54317.1"/>
    <property type="molecule type" value="Genomic_DNA"/>
</dbReference>
<protein>
    <submittedName>
        <fullName evidence="1">Uncharacterized protein</fullName>
    </submittedName>
</protein>
<sequence>MAQGPTTNEQELPAYPIRAYQLIPDPNQPAVVALAIETDQGHSLFLASREILEDLGKDLLARAAKMPLKVRPK</sequence>
<dbReference type="OrthoDB" id="8243862at2"/>
<dbReference type="AlphaFoldDB" id="A0A1M5TU53"/>
<dbReference type="RefSeq" id="WP_079571243.1">
    <property type="nucleotide sequence ID" value="NZ_LT670818.1"/>
</dbReference>
<dbReference type="Proteomes" id="UP000190675">
    <property type="component" value="Chromosome I"/>
</dbReference>
<gene>
    <name evidence="1" type="ORF">SAMN05444169_7986</name>
</gene>
<evidence type="ECO:0000313" key="1">
    <source>
        <dbReference type="EMBL" id="SHH54317.1"/>
    </source>
</evidence>
<organism evidence="1 2">
    <name type="scientific">Bradyrhizobium erythrophlei</name>
    <dbReference type="NCBI Taxonomy" id="1437360"/>
    <lineage>
        <taxon>Bacteria</taxon>
        <taxon>Pseudomonadati</taxon>
        <taxon>Pseudomonadota</taxon>
        <taxon>Alphaproteobacteria</taxon>
        <taxon>Hyphomicrobiales</taxon>
        <taxon>Nitrobacteraceae</taxon>
        <taxon>Bradyrhizobium</taxon>
    </lineage>
</organism>
<proteinExistence type="predicted"/>